<dbReference type="Gene3D" id="3.40.309.10">
    <property type="entry name" value="Aldehyde Dehydrogenase, Chain A, domain 2"/>
    <property type="match status" value="1"/>
</dbReference>
<evidence type="ECO:0000259" key="6">
    <source>
        <dbReference type="Pfam" id="PF00171"/>
    </source>
</evidence>
<dbReference type="InterPro" id="IPR016161">
    <property type="entry name" value="Ald_DH/histidinol_DH"/>
</dbReference>
<name>A0ABQ1GED2_9BACL</name>
<evidence type="ECO:0000313" key="7">
    <source>
        <dbReference type="EMBL" id="GGA42042.1"/>
    </source>
</evidence>
<dbReference type="Pfam" id="PF00171">
    <property type="entry name" value="Aldedh"/>
    <property type="match status" value="1"/>
</dbReference>
<comment type="caution">
    <text evidence="7">The sequence shown here is derived from an EMBL/GenBank/DDBJ whole genome shotgun (WGS) entry which is preliminary data.</text>
</comment>
<evidence type="ECO:0000256" key="5">
    <source>
        <dbReference type="RuleBase" id="RU003345"/>
    </source>
</evidence>
<evidence type="ECO:0000256" key="1">
    <source>
        <dbReference type="ARBA" id="ARBA00009986"/>
    </source>
</evidence>
<dbReference type="SUPFAM" id="SSF53720">
    <property type="entry name" value="ALDH-like"/>
    <property type="match status" value="1"/>
</dbReference>
<dbReference type="Proteomes" id="UP000617979">
    <property type="component" value="Unassembled WGS sequence"/>
</dbReference>
<evidence type="ECO:0000313" key="8">
    <source>
        <dbReference type="Proteomes" id="UP000617979"/>
    </source>
</evidence>
<gene>
    <name evidence="7" type="primary">yfmT</name>
    <name evidence="7" type="ORF">GCM10007416_13740</name>
</gene>
<dbReference type="PROSITE" id="PS00687">
    <property type="entry name" value="ALDEHYDE_DEHYDR_GLU"/>
    <property type="match status" value="1"/>
</dbReference>
<dbReference type="PANTHER" id="PTHR42986">
    <property type="entry name" value="BENZALDEHYDE DEHYDROGENASE YFMT"/>
    <property type="match status" value="1"/>
</dbReference>
<accession>A0ABQ1GED2</accession>
<dbReference type="InterPro" id="IPR015590">
    <property type="entry name" value="Aldehyde_DH_dom"/>
</dbReference>
<protein>
    <submittedName>
        <fullName evidence="7">Aldehyde dehydrogenase YfmT</fullName>
    </submittedName>
</protein>
<keyword evidence="2 5" id="KW-0560">Oxidoreductase</keyword>
<dbReference type="InterPro" id="IPR016163">
    <property type="entry name" value="Ald_DH_C"/>
</dbReference>
<keyword evidence="8" id="KW-1185">Reference proteome</keyword>
<dbReference type="PANTHER" id="PTHR42986:SF1">
    <property type="entry name" value="BENZALDEHYDE DEHYDROGENASE YFMT"/>
    <property type="match status" value="1"/>
</dbReference>
<dbReference type="InterPro" id="IPR016162">
    <property type="entry name" value="Ald_DH_N"/>
</dbReference>
<evidence type="ECO:0000256" key="3">
    <source>
        <dbReference type="ARBA" id="ARBA00023027"/>
    </source>
</evidence>
<keyword evidence="3" id="KW-0520">NAD</keyword>
<proteinExistence type="inferred from homology"/>
<dbReference type="EMBL" id="BMEX01000004">
    <property type="protein sequence ID" value="GGA42042.1"/>
    <property type="molecule type" value="Genomic_DNA"/>
</dbReference>
<dbReference type="InterPro" id="IPR029510">
    <property type="entry name" value="Ald_DH_CS_GLU"/>
</dbReference>
<reference evidence="8" key="1">
    <citation type="journal article" date="2019" name="Int. J. Syst. Evol. Microbiol.">
        <title>The Global Catalogue of Microorganisms (GCM) 10K type strain sequencing project: providing services to taxonomists for standard genome sequencing and annotation.</title>
        <authorList>
            <consortium name="The Broad Institute Genomics Platform"/>
            <consortium name="The Broad Institute Genome Sequencing Center for Infectious Disease"/>
            <person name="Wu L."/>
            <person name="Ma J."/>
        </authorList>
    </citation>
    <scope>NUCLEOTIDE SEQUENCE [LARGE SCALE GENOMIC DNA]</scope>
    <source>
        <strain evidence="8">CGMCC 1.12404</strain>
    </source>
</reference>
<sequence>MTLAEYTDLNRPLIGTRWRDGSTGKSYNVTNPYNQETIAEIVMADQGDVDEAYQTAKSVQEKWAQVLPQEKRMILEHAAEIMERRREELVKWLAVESGSSRLKAHVEIDFSISIIKEAATFPFRMNGSIVPSIVPGKENRIYRKPVGVVGVISPWNFPLYLSMRSIAPALGASNGVVVKPPVSTPITGGILIGKIFEEAGLPAGLFSVIIGANEEVGDPMVVHPIPGIISFTGSTRVGRMIGAKAGERLKRVALELGGNNVFIVLDDADLDRAARAAAFGKFMHQGQICMSINRMIVDRRVYEPFLEKLKERVSSLKVGDPLKKETDIGPLIKPSEVKRIQEMVEESKRQGAQAVLEGSARGTLMDPVILADVTNEMPIAKNEIFGPVAAVIPVDGEEEAIQVANDTSFGLSGSVHAGTIERGVRVAHRIETGMIHVNDQPVNDEPVIAFGGEKDSGLGRFGGEWALDEFTTVKWISVQEKERDYPFDPN</sequence>
<feature type="active site" evidence="4">
    <location>
        <position position="255"/>
    </location>
</feature>
<feature type="domain" description="Aldehyde dehydrogenase" evidence="6">
    <location>
        <begin position="18"/>
        <end position="476"/>
    </location>
</feature>
<evidence type="ECO:0000256" key="2">
    <source>
        <dbReference type="ARBA" id="ARBA00023002"/>
    </source>
</evidence>
<organism evidence="7 8">
    <name type="scientific">Kroppenstedtia guangzhouensis</name>
    <dbReference type="NCBI Taxonomy" id="1274356"/>
    <lineage>
        <taxon>Bacteria</taxon>
        <taxon>Bacillati</taxon>
        <taxon>Bacillota</taxon>
        <taxon>Bacilli</taxon>
        <taxon>Bacillales</taxon>
        <taxon>Thermoactinomycetaceae</taxon>
        <taxon>Kroppenstedtia</taxon>
    </lineage>
</organism>
<evidence type="ECO:0000256" key="4">
    <source>
        <dbReference type="PROSITE-ProRule" id="PRU10007"/>
    </source>
</evidence>
<dbReference type="Gene3D" id="3.40.605.10">
    <property type="entry name" value="Aldehyde Dehydrogenase, Chain A, domain 1"/>
    <property type="match status" value="1"/>
</dbReference>
<comment type="similarity">
    <text evidence="1 5">Belongs to the aldehyde dehydrogenase family.</text>
</comment>